<evidence type="ECO:0000313" key="3">
    <source>
        <dbReference type="EMBL" id="KAD1995852.1"/>
    </source>
</evidence>
<evidence type="ECO:0000259" key="2">
    <source>
        <dbReference type="Pfam" id="PF03078"/>
    </source>
</evidence>
<feature type="compositionally biased region" description="Low complexity" evidence="1">
    <location>
        <begin position="17"/>
        <end position="31"/>
    </location>
</feature>
<feature type="compositionally biased region" description="Acidic residues" evidence="1">
    <location>
        <begin position="422"/>
        <end position="440"/>
    </location>
</feature>
<proteinExistence type="predicted"/>
<dbReference type="EMBL" id="SZYD01000262">
    <property type="protein sequence ID" value="KAD1995852.1"/>
    <property type="molecule type" value="Genomic_DNA"/>
</dbReference>
<feature type="region of interest" description="Disordered" evidence="1">
    <location>
        <begin position="1"/>
        <end position="37"/>
    </location>
</feature>
<reference evidence="3 4" key="1">
    <citation type="submission" date="2019-05" db="EMBL/GenBank/DDBJ databases">
        <title>Mikania micrantha, genome provides insights into the molecular mechanism of rapid growth.</title>
        <authorList>
            <person name="Liu B."/>
        </authorList>
    </citation>
    <scope>NUCLEOTIDE SEQUENCE [LARGE SCALE GENOMIC DNA]</scope>
    <source>
        <strain evidence="3">NLD-2019</strain>
        <tissue evidence="3">Leaf</tissue>
    </source>
</reference>
<dbReference type="Proteomes" id="UP000326396">
    <property type="component" value="Unassembled WGS sequence"/>
</dbReference>
<protein>
    <recommendedName>
        <fullName evidence="2">Arabidopsis retrotransposon Orf1 C-terminal domain-containing protein</fullName>
    </recommendedName>
</protein>
<dbReference type="InterPro" id="IPR004312">
    <property type="entry name" value="ATHILA_Orf1_C"/>
</dbReference>
<evidence type="ECO:0000313" key="4">
    <source>
        <dbReference type="Proteomes" id="UP000326396"/>
    </source>
</evidence>
<gene>
    <name evidence="3" type="ORF">E3N88_42058</name>
</gene>
<sequence length="440" mass="49821">MAGASTSGSRPKRARRVTVAEAQAQRRQQQQPRERQYHYSAPIVIPPEDAPAPLPQLRRRAEHTFLQFAPGTPEHARMQTLVDLASTQHRSYARDVLQQLGRIDEFDTMMSPQWTSVLRCSWLQYDELTVEFLSTLQYDAGSLTDPGAVSFVLGRHPHTMSVAQFAVAFGLYTQEQVTAPEFESYLRGTARVARPGFAADDDVAAFWREISTQPHTDRKLASQIRDPFLRYLHRILGSTLICRHSGKDKVSAMDLFCLYCLHGRHPANLAALLLTSLARPRRGGSTARLDMGPYIGHLAHVFRVFQTYPVEHVTRGPDTTPYELYDMQTAGMVTFDRPPRWMPILPAPVHASPVPPPSTRRILHVGERPPRDAQGRRPVRRRLTLMYLYQMMDTIDANIRRLGEHMEVELIPRLPDPHLPSDPEDGSDTEPDVGADEDEE</sequence>
<comment type="caution">
    <text evidence="3">The sequence shown here is derived from an EMBL/GenBank/DDBJ whole genome shotgun (WGS) entry which is preliminary data.</text>
</comment>
<evidence type="ECO:0000256" key="1">
    <source>
        <dbReference type="SAM" id="MobiDB-lite"/>
    </source>
</evidence>
<organism evidence="3 4">
    <name type="scientific">Mikania micrantha</name>
    <name type="common">bitter vine</name>
    <dbReference type="NCBI Taxonomy" id="192012"/>
    <lineage>
        <taxon>Eukaryota</taxon>
        <taxon>Viridiplantae</taxon>
        <taxon>Streptophyta</taxon>
        <taxon>Embryophyta</taxon>
        <taxon>Tracheophyta</taxon>
        <taxon>Spermatophyta</taxon>
        <taxon>Magnoliopsida</taxon>
        <taxon>eudicotyledons</taxon>
        <taxon>Gunneridae</taxon>
        <taxon>Pentapetalae</taxon>
        <taxon>asterids</taxon>
        <taxon>campanulids</taxon>
        <taxon>Asterales</taxon>
        <taxon>Asteraceae</taxon>
        <taxon>Asteroideae</taxon>
        <taxon>Heliantheae alliance</taxon>
        <taxon>Eupatorieae</taxon>
        <taxon>Mikania</taxon>
    </lineage>
</organism>
<dbReference type="AlphaFoldDB" id="A0A5N6LIT8"/>
<accession>A0A5N6LIT8</accession>
<feature type="domain" description="Arabidopsis retrotransposon Orf1 C-terminal" evidence="2">
    <location>
        <begin position="79"/>
        <end position="245"/>
    </location>
</feature>
<dbReference type="Pfam" id="PF03078">
    <property type="entry name" value="ATHILA"/>
    <property type="match status" value="1"/>
</dbReference>
<name>A0A5N6LIT8_9ASTR</name>
<feature type="region of interest" description="Disordered" evidence="1">
    <location>
        <begin position="413"/>
        <end position="440"/>
    </location>
</feature>
<dbReference type="OrthoDB" id="1741410at2759"/>
<keyword evidence="4" id="KW-1185">Reference proteome</keyword>